<dbReference type="EMBL" id="FNQY01000004">
    <property type="protein sequence ID" value="SDZ93256.1"/>
    <property type="molecule type" value="Genomic_DNA"/>
</dbReference>
<protein>
    <submittedName>
        <fullName evidence="6">DNA-binding transcriptional regulator of sugar metabolism, DeoR/GlpR family</fullName>
    </submittedName>
</protein>
<evidence type="ECO:0000256" key="4">
    <source>
        <dbReference type="ARBA" id="ARBA00023163"/>
    </source>
</evidence>
<dbReference type="PANTHER" id="PTHR30363:SF4">
    <property type="entry name" value="GLYCEROL-3-PHOSPHATE REGULON REPRESSOR"/>
    <property type="match status" value="1"/>
</dbReference>
<reference evidence="6 7" key="1">
    <citation type="submission" date="2016-10" db="EMBL/GenBank/DDBJ databases">
        <authorList>
            <person name="de Groot N.N."/>
        </authorList>
    </citation>
    <scope>NUCLEOTIDE SEQUENCE [LARGE SCALE GENOMIC DNA]</scope>
    <source>
        <strain evidence="6 7">Vu-144</strain>
    </source>
</reference>
<dbReference type="InterPro" id="IPR036390">
    <property type="entry name" value="WH_DNA-bd_sf"/>
</dbReference>
<dbReference type="InterPro" id="IPR001034">
    <property type="entry name" value="DeoR_HTH"/>
</dbReference>
<keyword evidence="1" id="KW-0678">Repressor</keyword>
<keyword evidence="7" id="KW-1185">Reference proteome</keyword>
<evidence type="ECO:0000256" key="2">
    <source>
        <dbReference type="ARBA" id="ARBA00023015"/>
    </source>
</evidence>
<keyword evidence="2" id="KW-0805">Transcription regulation</keyword>
<feature type="domain" description="HTH deoR-type" evidence="5">
    <location>
        <begin position="26"/>
        <end position="81"/>
    </location>
</feature>
<keyword evidence="3 6" id="KW-0238">DNA-binding</keyword>
<dbReference type="AlphaFoldDB" id="A0A1H3X1J1"/>
<accession>A0A1H3X1J1</accession>
<dbReference type="InterPro" id="IPR037171">
    <property type="entry name" value="NagB/RpiA_transferase-like"/>
</dbReference>
<dbReference type="SUPFAM" id="SSF46785">
    <property type="entry name" value="Winged helix' DNA-binding domain"/>
    <property type="match status" value="1"/>
</dbReference>
<sequence>MQQIYYKYAYYCTYLHYFAYFCNMIKEERLNLILSILSKDQRVLLPELSKELKVSEDTIRRDIKSLSERGLLKAVRGGAVPHSSIPRHYRAREHYDQDSKDLIAAKAVQFLANGQVVLFDGGTSTLAVAASIPPDIRITIITNSFPIANALEDHPLSEVIFAGGRLDKDTFTTMGQDTIKTFQSIRADICFFGICSIHPTLGVTTKNYEEAQLKAQMVTMAKQTIALATTQKINKADPYYICPVEAIDTIITNSSPDHKELTPFKNLGVTIV</sequence>
<dbReference type="InterPro" id="IPR036388">
    <property type="entry name" value="WH-like_DNA-bd_sf"/>
</dbReference>
<dbReference type="Gene3D" id="3.40.50.1360">
    <property type="match status" value="1"/>
</dbReference>
<organism evidence="6 7">
    <name type="scientific">Arachidicoccus rhizosphaerae</name>
    <dbReference type="NCBI Taxonomy" id="551991"/>
    <lineage>
        <taxon>Bacteria</taxon>
        <taxon>Pseudomonadati</taxon>
        <taxon>Bacteroidota</taxon>
        <taxon>Chitinophagia</taxon>
        <taxon>Chitinophagales</taxon>
        <taxon>Chitinophagaceae</taxon>
        <taxon>Arachidicoccus</taxon>
    </lineage>
</organism>
<gene>
    <name evidence="6" type="ORF">SAMN05192529_104148</name>
</gene>
<dbReference type="GO" id="GO:0003700">
    <property type="term" value="F:DNA-binding transcription factor activity"/>
    <property type="evidence" value="ECO:0007669"/>
    <property type="project" value="InterPro"/>
</dbReference>
<dbReference type="Pfam" id="PF00455">
    <property type="entry name" value="DeoRC"/>
    <property type="match status" value="1"/>
</dbReference>
<dbReference type="Proteomes" id="UP000199041">
    <property type="component" value="Unassembled WGS sequence"/>
</dbReference>
<dbReference type="InterPro" id="IPR050313">
    <property type="entry name" value="Carb_Metab_HTH_regulators"/>
</dbReference>
<evidence type="ECO:0000313" key="7">
    <source>
        <dbReference type="Proteomes" id="UP000199041"/>
    </source>
</evidence>
<proteinExistence type="predicted"/>
<dbReference type="PROSITE" id="PS00894">
    <property type="entry name" value="HTH_DEOR_1"/>
    <property type="match status" value="1"/>
</dbReference>
<dbReference type="SMART" id="SM00420">
    <property type="entry name" value="HTH_DEOR"/>
    <property type="match status" value="1"/>
</dbReference>
<evidence type="ECO:0000313" key="6">
    <source>
        <dbReference type="EMBL" id="SDZ93256.1"/>
    </source>
</evidence>
<dbReference type="SMART" id="SM01134">
    <property type="entry name" value="DeoRC"/>
    <property type="match status" value="1"/>
</dbReference>
<keyword evidence="4" id="KW-0804">Transcription</keyword>
<dbReference type="STRING" id="551991.SAMN05192529_104148"/>
<dbReference type="InterPro" id="IPR018356">
    <property type="entry name" value="Tscrpt_reg_HTH_DeoR_CS"/>
</dbReference>
<dbReference type="Pfam" id="PF08220">
    <property type="entry name" value="HTH_DeoR"/>
    <property type="match status" value="1"/>
</dbReference>
<dbReference type="PRINTS" id="PR00037">
    <property type="entry name" value="HTHLACR"/>
</dbReference>
<dbReference type="InterPro" id="IPR014036">
    <property type="entry name" value="DeoR-like_C"/>
</dbReference>
<dbReference type="GO" id="GO:0003677">
    <property type="term" value="F:DNA binding"/>
    <property type="evidence" value="ECO:0007669"/>
    <property type="project" value="UniProtKB-KW"/>
</dbReference>
<evidence type="ECO:0000256" key="3">
    <source>
        <dbReference type="ARBA" id="ARBA00023125"/>
    </source>
</evidence>
<dbReference type="SUPFAM" id="SSF100950">
    <property type="entry name" value="NagB/RpiA/CoA transferase-like"/>
    <property type="match status" value="1"/>
</dbReference>
<evidence type="ECO:0000256" key="1">
    <source>
        <dbReference type="ARBA" id="ARBA00022491"/>
    </source>
</evidence>
<evidence type="ECO:0000259" key="5">
    <source>
        <dbReference type="PROSITE" id="PS51000"/>
    </source>
</evidence>
<dbReference type="Gene3D" id="1.10.10.10">
    <property type="entry name" value="Winged helix-like DNA-binding domain superfamily/Winged helix DNA-binding domain"/>
    <property type="match status" value="1"/>
</dbReference>
<name>A0A1H3X1J1_9BACT</name>
<dbReference type="PROSITE" id="PS51000">
    <property type="entry name" value="HTH_DEOR_2"/>
    <property type="match status" value="1"/>
</dbReference>
<dbReference type="PANTHER" id="PTHR30363">
    <property type="entry name" value="HTH-TYPE TRANSCRIPTIONAL REGULATOR SRLR-RELATED"/>
    <property type="match status" value="1"/>
</dbReference>